<dbReference type="STRING" id="1123265.GCA_000686625_03105"/>
<dbReference type="EMBL" id="JBEOQB010000002">
    <property type="protein sequence ID" value="MEZ0452068.1"/>
    <property type="molecule type" value="Genomic_DNA"/>
</dbReference>
<sequence>MKHFLFLLALSASLAFTACQSPSPENFFGKVVLNTNLIADFAPERYGKRLEQETVEFADMPSSKKQGDEAQKSVDIKIQTVEKAIKDIKALQVSDEDAKALQAQSVALFEKVLPIYKNEYAAYAKLCDTKGPDAEKKALLQKISTTYMPEVDRAFEQVYTLGKAYAEKHHLNVTWGN</sequence>
<accession>A0A4U9U9Q0</accession>
<evidence type="ECO:0000313" key="5">
    <source>
        <dbReference type="Proteomes" id="UP001566204"/>
    </source>
</evidence>
<feature type="signal peptide" evidence="1">
    <location>
        <begin position="1"/>
        <end position="17"/>
    </location>
</feature>
<keyword evidence="1" id="KW-0732">Signal</keyword>
<reference evidence="3 4" key="1">
    <citation type="submission" date="2019-05" db="EMBL/GenBank/DDBJ databases">
        <authorList>
            <consortium name="Pathogen Informatics"/>
        </authorList>
    </citation>
    <scope>NUCLEOTIDE SEQUENCE [LARGE SCALE GENOMIC DNA]</scope>
    <source>
        <strain evidence="3 4">NCTC11429</strain>
    </source>
</reference>
<dbReference type="AlphaFoldDB" id="A0A4U9U9Q0"/>
<organism evidence="3 4">
    <name type="scientific">Sphingobacterium thalpophilum</name>
    <dbReference type="NCBI Taxonomy" id="259"/>
    <lineage>
        <taxon>Bacteria</taxon>
        <taxon>Pseudomonadati</taxon>
        <taxon>Bacteroidota</taxon>
        <taxon>Sphingobacteriia</taxon>
        <taxon>Sphingobacteriales</taxon>
        <taxon>Sphingobacteriaceae</taxon>
        <taxon>Sphingobacterium</taxon>
    </lineage>
</organism>
<dbReference type="EMBL" id="LR590484">
    <property type="protein sequence ID" value="VTR29790.1"/>
    <property type="molecule type" value="Genomic_DNA"/>
</dbReference>
<proteinExistence type="predicted"/>
<evidence type="ECO:0008006" key="6">
    <source>
        <dbReference type="Google" id="ProtNLM"/>
    </source>
</evidence>
<dbReference type="Proteomes" id="UP000308196">
    <property type="component" value="Chromosome"/>
</dbReference>
<gene>
    <name evidence="2" type="ORF">ABTW24_10720</name>
    <name evidence="3" type="ORF">NCTC11429_00503</name>
</gene>
<evidence type="ECO:0000256" key="1">
    <source>
        <dbReference type="SAM" id="SignalP"/>
    </source>
</evidence>
<evidence type="ECO:0000313" key="3">
    <source>
        <dbReference type="EMBL" id="VTR29790.1"/>
    </source>
</evidence>
<feature type="chain" id="PRO_5021006768" description="Lipoprotein" evidence="1">
    <location>
        <begin position="18"/>
        <end position="177"/>
    </location>
</feature>
<dbReference type="KEGG" id="stha:NCTC11429_00503"/>
<name>A0A4U9U9Q0_9SPHI</name>
<evidence type="ECO:0000313" key="4">
    <source>
        <dbReference type="Proteomes" id="UP000308196"/>
    </source>
</evidence>
<reference evidence="2 5" key="2">
    <citation type="submission" date="2024-06" db="EMBL/GenBank/DDBJ databases">
        <title>Soil Sphingobacterium thalpophilum.</title>
        <authorList>
            <person name="Yang J."/>
            <person name="Li J."/>
        </authorList>
    </citation>
    <scope>NUCLEOTIDE SEQUENCE [LARGE SCALE GENOMIC DNA]</scope>
    <source>
        <strain evidence="2 5">22g91tb</strain>
    </source>
</reference>
<protein>
    <recommendedName>
        <fullName evidence="6">Lipoprotein</fullName>
    </recommendedName>
</protein>
<dbReference type="GeneID" id="78461314"/>
<dbReference type="RefSeq" id="WP_028069911.1">
    <property type="nucleotide sequence ID" value="NZ_CP141191.1"/>
</dbReference>
<dbReference type="Proteomes" id="UP001566204">
    <property type="component" value="Unassembled WGS sequence"/>
</dbReference>
<evidence type="ECO:0000313" key="2">
    <source>
        <dbReference type="EMBL" id="MEZ0452068.1"/>
    </source>
</evidence>
<keyword evidence="5" id="KW-1185">Reference proteome</keyword>
<dbReference type="PROSITE" id="PS51257">
    <property type="entry name" value="PROKAR_LIPOPROTEIN"/>
    <property type="match status" value="1"/>
</dbReference>